<dbReference type="GO" id="GO:0002229">
    <property type="term" value="P:defense response to oomycetes"/>
    <property type="evidence" value="ECO:0007669"/>
    <property type="project" value="UniProtKB-ARBA"/>
</dbReference>
<dbReference type="FunFam" id="2.60.120.430:FF:000003">
    <property type="entry name" value="FERONIA receptor-like kinase"/>
    <property type="match status" value="1"/>
</dbReference>
<reference evidence="20 21" key="1">
    <citation type="submission" date="2024-06" db="EMBL/GenBank/DDBJ databases">
        <title>A chromosome level genome sequence of Diviner's sage (Salvia divinorum).</title>
        <authorList>
            <person name="Ford S.A."/>
            <person name="Ro D.-K."/>
            <person name="Ness R.W."/>
            <person name="Phillips M.A."/>
        </authorList>
    </citation>
    <scope>NUCLEOTIDE SEQUENCE [LARGE SCALE GENOMIC DNA]</scope>
    <source>
        <strain evidence="20">SAF-2024a</strain>
        <tissue evidence="20">Leaf</tissue>
    </source>
</reference>
<evidence type="ECO:0000256" key="6">
    <source>
        <dbReference type="ARBA" id="ARBA00022553"/>
    </source>
</evidence>
<accession>A0ABD1GD09</accession>
<gene>
    <name evidence="20" type="ORF">AAHA92_26149</name>
</gene>
<evidence type="ECO:0000256" key="5">
    <source>
        <dbReference type="ARBA" id="ARBA00022527"/>
    </source>
</evidence>
<organism evidence="20 21">
    <name type="scientific">Salvia divinorum</name>
    <name type="common">Maria pastora</name>
    <name type="synonym">Diviner's sage</name>
    <dbReference type="NCBI Taxonomy" id="28513"/>
    <lineage>
        <taxon>Eukaryota</taxon>
        <taxon>Viridiplantae</taxon>
        <taxon>Streptophyta</taxon>
        <taxon>Embryophyta</taxon>
        <taxon>Tracheophyta</taxon>
        <taxon>Spermatophyta</taxon>
        <taxon>Magnoliopsida</taxon>
        <taxon>eudicotyledons</taxon>
        <taxon>Gunneridae</taxon>
        <taxon>Pentapetalae</taxon>
        <taxon>asterids</taxon>
        <taxon>lamiids</taxon>
        <taxon>Lamiales</taxon>
        <taxon>Lamiaceae</taxon>
        <taxon>Nepetoideae</taxon>
        <taxon>Mentheae</taxon>
        <taxon>Salviinae</taxon>
        <taxon>Salvia</taxon>
        <taxon>Salvia subgen. Calosphace</taxon>
    </lineage>
</organism>
<dbReference type="FunFam" id="1.10.510.10:FF:000240">
    <property type="entry name" value="Lectin-domain containing receptor kinase A4.3"/>
    <property type="match status" value="1"/>
</dbReference>
<keyword evidence="10 17" id="KW-0547">Nucleotide-binding</keyword>
<evidence type="ECO:0000256" key="7">
    <source>
        <dbReference type="ARBA" id="ARBA00022679"/>
    </source>
</evidence>
<dbReference type="InterPro" id="IPR052101">
    <property type="entry name" value="Plant_StressResp_Kinase"/>
</dbReference>
<dbReference type="PANTHER" id="PTHR47983:SF3">
    <property type="entry name" value="OS05G0135800 PROTEIN"/>
    <property type="match status" value="1"/>
</dbReference>
<evidence type="ECO:0000256" key="12">
    <source>
        <dbReference type="ARBA" id="ARBA00022840"/>
    </source>
</evidence>
<evidence type="ECO:0000256" key="3">
    <source>
        <dbReference type="ARBA" id="ARBA00010217"/>
    </source>
</evidence>
<dbReference type="FunFam" id="1.10.510.10:FF:000095">
    <property type="entry name" value="protein STRUBBELIG-RECEPTOR FAMILY 8"/>
    <property type="match status" value="1"/>
</dbReference>
<feature type="domain" description="Protein kinase" evidence="19">
    <location>
        <begin position="500"/>
        <end position="780"/>
    </location>
</feature>
<evidence type="ECO:0000313" key="20">
    <source>
        <dbReference type="EMBL" id="KAL1542007.1"/>
    </source>
</evidence>
<keyword evidence="6" id="KW-0597">Phosphoprotein</keyword>
<dbReference type="InterPro" id="IPR008271">
    <property type="entry name" value="Ser/Thr_kinase_AS"/>
</dbReference>
<evidence type="ECO:0000256" key="11">
    <source>
        <dbReference type="ARBA" id="ARBA00022777"/>
    </source>
</evidence>
<dbReference type="SMART" id="SM00220">
    <property type="entry name" value="S_TKc"/>
    <property type="match status" value="2"/>
</dbReference>
<proteinExistence type="inferred from homology"/>
<keyword evidence="21" id="KW-1185">Reference proteome</keyword>
<evidence type="ECO:0000256" key="15">
    <source>
        <dbReference type="ARBA" id="ARBA00023170"/>
    </source>
</evidence>
<keyword evidence="9 18" id="KW-0732">Signal</keyword>
<evidence type="ECO:0000256" key="16">
    <source>
        <dbReference type="ARBA" id="ARBA00023180"/>
    </source>
</evidence>
<dbReference type="Pfam" id="PF07714">
    <property type="entry name" value="PK_Tyr_Ser-Thr"/>
    <property type="match status" value="2"/>
</dbReference>
<evidence type="ECO:0000256" key="8">
    <source>
        <dbReference type="ARBA" id="ARBA00022692"/>
    </source>
</evidence>
<name>A0ABD1GD09_SALDI</name>
<comment type="similarity">
    <text evidence="3">In the C-terminal section; belongs to the protein kinase superfamily. Ser/Thr protein kinase family.</text>
</comment>
<dbReference type="InterPro" id="IPR000719">
    <property type="entry name" value="Prot_kinase_dom"/>
</dbReference>
<keyword evidence="5 20" id="KW-0723">Serine/threonine-protein kinase</keyword>
<feature type="signal peptide" evidence="18">
    <location>
        <begin position="1"/>
        <end position="21"/>
    </location>
</feature>
<evidence type="ECO:0000313" key="21">
    <source>
        <dbReference type="Proteomes" id="UP001567538"/>
    </source>
</evidence>
<keyword evidence="4" id="KW-1003">Cell membrane</keyword>
<evidence type="ECO:0000256" key="13">
    <source>
        <dbReference type="ARBA" id="ARBA00022989"/>
    </source>
</evidence>
<evidence type="ECO:0000256" key="17">
    <source>
        <dbReference type="PROSITE-ProRule" id="PRU10141"/>
    </source>
</evidence>
<evidence type="ECO:0000256" key="14">
    <source>
        <dbReference type="ARBA" id="ARBA00023136"/>
    </source>
</evidence>
<keyword evidence="13" id="KW-1133">Transmembrane helix</keyword>
<evidence type="ECO:0000256" key="18">
    <source>
        <dbReference type="SAM" id="SignalP"/>
    </source>
</evidence>
<comment type="subcellular location">
    <subcellularLocation>
        <location evidence="1">Cell membrane</location>
        <topology evidence="1">Single-pass type I membrane protein</topology>
    </subcellularLocation>
</comment>
<evidence type="ECO:0000256" key="2">
    <source>
        <dbReference type="ARBA" id="ARBA00008536"/>
    </source>
</evidence>
<evidence type="ECO:0000259" key="19">
    <source>
        <dbReference type="PROSITE" id="PS50011"/>
    </source>
</evidence>
<dbReference type="InterPro" id="IPR011009">
    <property type="entry name" value="Kinase-like_dom_sf"/>
</dbReference>
<evidence type="ECO:0000256" key="1">
    <source>
        <dbReference type="ARBA" id="ARBA00004251"/>
    </source>
</evidence>
<dbReference type="Gene3D" id="2.60.120.430">
    <property type="entry name" value="Galactose-binding lectin"/>
    <property type="match status" value="1"/>
</dbReference>
<keyword evidence="8" id="KW-0812">Transmembrane</keyword>
<dbReference type="GO" id="GO:0005524">
    <property type="term" value="F:ATP binding"/>
    <property type="evidence" value="ECO:0007669"/>
    <property type="project" value="UniProtKB-UniRule"/>
</dbReference>
<protein>
    <submittedName>
        <fullName evidence="20">Non-specific serine/threonine protein kinase</fullName>
        <ecNumber evidence="20">2.7.11.1</ecNumber>
    </submittedName>
</protein>
<dbReference type="InterPro" id="IPR017441">
    <property type="entry name" value="Protein_kinase_ATP_BS"/>
</dbReference>
<dbReference type="FunFam" id="3.30.200.20:FF:000039">
    <property type="entry name" value="receptor-like protein kinase FERONIA"/>
    <property type="match status" value="1"/>
</dbReference>
<dbReference type="EC" id="2.7.11.1" evidence="20"/>
<feature type="chain" id="PRO_5044830980" evidence="18">
    <location>
        <begin position="22"/>
        <end position="1218"/>
    </location>
</feature>
<comment type="similarity">
    <text evidence="2">In the N-terminal section; belongs to the leguminous lectin family.</text>
</comment>
<dbReference type="Proteomes" id="UP001567538">
    <property type="component" value="Unassembled WGS sequence"/>
</dbReference>
<dbReference type="PANTHER" id="PTHR47983">
    <property type="entry name" value="PTO-INTERACTING PROTEIN 1-LIKE"/>
    <property type="match status" value="1"/>
</dbReference>
<feature type="domain" description="Protein kinase" evidence="19">
    <location>
        <begin position="896"/>
        <end position="1171"/>
    </location>
</feature>
<dbReference type="SUPFAM" id="SSF56112">
    <property type="entry name" value="Protein kinase-like (PK-like)"/>
    <property type="match status" value="2"/>
</dbReference>
<dbReference type="EMBL" id="JBEAFC010000009">
    <property type="protein sequence ID" value="KAL1542007.1"/>
    <property type="molecule type" value="Genomic_DNA"/>
</dbReference>
<evidence type="ECO:0000256" key="4">
    <source>
        <dbReference type="ARBA" id="ARBA00022475"/>
    </source>
</evidence>
<keyword evidence="15" id="KW-0675">Receptor</keyword>
<keyword evidence="16" id="KW-0325">Glycoprotein</keyword>
<evidence type="ECO:0000256" key="9">
    <source>
        <dbReference type="ARBA" id="ARBA00022729"/>
    </source>
</evidence>
<dbReference type="PROSITE" id="PS00107">
    <property type="entry name" value="PROTEIN_KINASE_ATP"/>
    <property type="match status" value="1"/>
</dbReference>
<dbReference type="PROSITE" id="PS50011">
    <property type="entry name" value="PROTEIN_KINASE_DOM"/>
    <property type="match status" value="2"/>
</dbReference>
<dbReference type="Gene3D" id="1.10.510.10">
    <property type="entry name" value="Transferase(Phosphotransferase) domain 1"/>
    <property type="match status" value="2"/>
</dbReference>
<evidence type="ECO:0000256" key="10">
    <source>
        <dbReference type="ARBA" id="ARBA00022741"/>
    </source>
</evidence>
<keyword evidence="7 20" id="KW-0808">Transferase</keyword>
<keyword evidence="12 17" id="KW-0067">ATP-binding</keyword>
<dbReference type="Gene3D" id="3.30.200.20">
    <property type="entry name" value="Phosphorylase Kinase, domain 1"/>
    <property type="match status" value="2"/>
</dbReference>
<keyword evidence="14" id="KW-0472">Membrane</keyword>
<comment type="caution">
    <text evidence="20">The sequence shown here is derived from an EMBL/GenBank/DDBJ whole genome shotgun (WGS) entry which is preliminary data.</text>
</comment>
<dbReference type="InterPro" id="IPR001245">
    <property type="entry name" value="Ser-Thr/Tyr_kinase_cat_dom"/>
</dbReference>
<feature type="binding site" evidence="17">
    <location>
        <position position="531"/>
    </location>
    <ligand>
        <name>ATP</name>
        <dbReference type="ChEBI" id="CHEBI:30616"/>
    </ligand>
</feature>
<sequence>MALYPASAVLIFLLCFLDASADDVSVNCGSSGASTARNGREWLGDDHVQPEISSLLRIKGTSTASIVMGKLLPTDDPVPDRTARVSRSPFSYSFQLSPGQKILRFHFNPAVYKGFEDFDDLFSVEAGLFTLLTNFSPSVAADEVGLSSLVKEYCINIEENQELNIAFSPVDKRPSTYAFVNGIEIISVPLSLSYFRGVGSNGVELIGRAAVHVDSSTVLEMVHRQSIKRDPLSLAGDIRDMFGMLETVGKWKATKVQNITVSVQVDVGFRYLVRLHFSNLIFEIAEMSGLIYQVQINGAVVDAEIDEGGDESGIPLYRDLMVVMKGRKQEGKHNILICLHSNVEVVDGQEPFQGFEVMKLSNLENSLASPNPLPVPVVVHSVRGSSYQNPRRVVPDQRNRTASVVTALLVVTNIIVYMLRKMKEDSSRGEENMPSALAQRKSHRFSLAEIKSANGDFSSAEVTGKGGDSSKDEENMPLALAQRRCHHFSLAEIKSATENFSSAKVIGRGGFGTVYKGLIVTDNGRQTVAIKRLSTSSKQGAQEFLTEIETLSQLRHVNLVSLIGYCTKHKEMVLVYEYVANGTLSELINKRSRNDTDWASLTWKERLSICIGVGQGLDYIHSKSVIHRDVKSANILLDENLVPKITDFGIAIYRNGIELESQVSTLVKGTVGYIDPSYFTTGRITKKSDTYGLGVVLLEVLCGRRVIVVDAGESERILTVWARESISTGNADQIVASTLRSEISKDSLETYLRVVERCLDPEPKIRPTMAEVVFKLELALEQQRRSESVLAKQVNYTYPARTDLLEHVMALNEQTNRKGITAEPHSGREDGRKSSTYKLSRLLPWDAFRNRVRQTGNSTGNGATETSKNFKQTVKRLPNSVQTIPVDELKEITGDFSSKHFMGKGSCGRVYHGVLKSGQAVAVKNFDHVHHTEQNFLAQVSVVSNLKHENVIELLGYCVDGGLKALAYEFASLGTLHEILHGVKGRGSAPVLSWPQRAKISLEAAKGLNYIHQKAQIHLAIKSSNVLLFKDYNVAKIADFGLSNRAADMTERLSSTFSHGTLGYHAPEYLASAKLSWRNDVYSFGVVLLELLTGRKAFDHIRPRGEESLVTWATAKVNEGKVEEIIDAKLEEEYPLQAVKKMAEIAATCVQNEANARPKMSVVVKGLQSLLEVAPVRYARLAASMMSLAVKPEEMANASEGYQLPKLHKNVASSMFFI</sequence>
<dbReference type="GO" id="GO:0004674">
    <property type="term" value="F:protein serine/threonine kinase activity"/>
    <property type="evidence" value="ECO:0007669"/>
    <property type="project" value="UniProtKB-KW"/>
</dbReference>
<dbReference type="GO" id="GO:0005886">
    <property type="term" value="C:plasma membrane"/>
    <property type="evidence" value="ECO:0007669"/>
    <property type="project" value="UniProtKB-SubCell"/>
</dbReference>
<dbReference type="AlphaFoldDB" id="A0ABD1GD09"/>
<keyword evidence="11 20" id="KW-0418">Kinase</keyword>
<dbReference type="PROSITE" id="PS00108">
    <property type="entry name" value="PROTEIN_KINASE_ST"/>
    <property type="match status" value="1"/>
</dbReference>